<evidence type="ECO:0000256" key="13">
    <source>
        <dbReference type="ARBA" id="ARBA00042443"/>
    </source>
</evidence>
<dbReference type="SUPFAM" id="SSF55205">
    <property type="entry name" value="EPT/RTPC-like"/>
    <property type="match status" value="1"/>
</dbReference>
<comment type="catalytic activity">
    <reaction evidence="15">
        <text>phosphoenolpyruvate + UDP-N-acetyl-alpha-D-glucosamine = UDP-N-acetyl-3-O-(1-carboxyvinyl)-alpha-D-glucosamine + phosphate</text>
        <dbReference type="Rhea" id="RHEA:18681"/>
        <dbReference type="ChEBI" id="CHEBI:43474"/>
        <dbReference type="ChEBI" id="CHEBI:57705"/>
        <dbReference type="ChEBI" id="CHEBI:58702"/>
        <dbReference type="ChEBI" id="CHEBI:68483"/>
        <dbReference type="EC" id="2.5.1.7"/>
    </reaction>
</comment>
<keyword evidence="5" id="KW-0808">Transferase</keyword>
<proteinExistence type="inferred from homology"/>
<dbReference type="PANTHER" id="PTHR43783">
    <property type="entry name" value="UDP-N-ACETYLGLUCOSAMINE 1-CARBOXYVINYLTRANSFERASE"/>
    <property type="match status" value="1"/>
</dbReference>
<evidence type="ECO:0000256" key="9">
    <source>
        <dbReference type="ARBA" id="ARBA00023316"/>
    </source>
</evidence>
<dbReference type="GO" id="GO:0051301">
    <property type="term" value="P:cell division"/>
    <property type="evidence" value="ECO:0007669"/>
    <property type="project" value="UniProtKB-KW"/>
</dbReference>
<feature type="domain" description="Enolpyruvate transferase" evidence="16">
    <location>
        <begin position="8"/>
        <end position="247"/>
    </location>
</feature>
<dbReference type="Pfam" id="PF00275">
    <property type="entry name" value="EPSP_synthase"/>
    <property type="match status" value="1"/>
</dbReference>
<evidence type="ECO:0000256" key="4">
    <source>
        <dbReference type="ARBA" id="ARBA00022618"/>
    </source>
</evidence>
<dbReference type="AlphaFoldDB" id="A0A382XSC7"/>
<evidence type="ECO:0000256" key="8">
    <source>
        <dbReference type="ARBA" id="ARBA00023306"/>
    </source>
</evidence>
<feature type="non-terminal residue" evidence="17">
    <location>
        <position position="247"/>
    </location>
</feature>
<keyword evidence="4" id="KW-0132">Cell division</keyword>
<evidence type="ECO:0000256" key="14">
    <source>
        <dbReference type="ARBA" id="ARBA00042842"/>
    </source>
</evidence>
<keyword evidence="8" id="KW-0131">Cell cycle</keyword>
<accession>A0A382XSC7</accession>
<dbReference type="GO" id="GO:0008760">
    <property type="term" value="F:UDP-N-acetylglucosamine 1-carboxyvinyltransferase activity"/>
    <property type="evidence" value="ECO:0007669"/>
    <property type="project" value="UniProtKB-EC"/>
</dbReference>
<evidence type="ECO:0000256" key="7">
    <source>
        <dbReference type="ARBA" id="ARBA00022984"/>
    </source>
</evidence>
<dbReference type="EC" id="2.5.1.7" evidence="11"/>
<dbReference type="InterPro" id="IPR001986">
    <property type="entry name" value="Enolpyruvate_Tfrase_dom"/>
</dbReference>
<dbReference type="PANTHER" id="PTHR43783:SF1">
    <property type="entry name" value="UDP-N-ACETYLGLUCOSAMINE 1-CARBOXYVINYLTRANSFERASE"/>
    <property type="match status" value="1"/>
</dbReference>
<comment type="subcellular location">
    <subcellularLocation>
        <location evidence="1">Cytoplasm</location>
    </subcellularLocation>
</comment>
<evidence type="ECO:0000256" key="6">
    <source>
        <dbReference type="ARBA" id="ARBA00022960"/>
    </source>
</evidence>
<evidence type="ECO:0000256" key="10">
    <source>
        <dbReference type="ARBA" id="ARBA00038367"/>
    </source>
</evidence>
<dbReference type="GO" id="GO:0009252">
    <property type="term" value="P:peptidoglycan biosynthetic process"/>
    <property type="evidence" value="ECO:0007669"/>
    <property type="project" value="UniProtKB-KW"/>
</dbReference>
<dbReference type="InterPro" id="IPR013792">
    <property type="entry name" value="RNA3'P_cycl/enolpyr_Trfase_a/b"/>
</dbReference>
<name>A0A382XSC7_9ZZZZ</name>
<keyword evidence="9" id="KW-0961">Cell wall biogenesis/degradation</keyword>
<evidence type="ECO:0000256" key="1">
    <source>
        <dbReference type="ARBA" id="ARBA00004496"/>
    </source>
</evidence>
<keyword evidence="3" id="KW-0963">Cytoplasm</keyword>
<evidence type="ECO:0000256" key="5">
    <source>
        <dbReference type="ARBA" id="ARBA00022679"/>
    </source>
</evidence>
<gene>
    <name evidence="17" type="ORF">METZ01_LOCUS426042</name>
</gene>
<dbReference type="GO" id="GO:0005737">
    <property type="term" value="C:cytoplasm"/>
    <property type="evidence" value="ECO:0007669"/>
    <property type="project" value="UniProtKB-SubCell"/>
</dbReference>
<keyword evidence="7" id="KW-0573">Peptidoglycan synthesis</keyword>
<comment type="pathway">
    <text evidence="2">Cell wall biogenesis; peptidoglycan biosynthesis.</text>
</comment>
<dbReference type="NCBIfam" id="NF006873">
    <property type="entry name" value="PRK09369.1"/>
    <property type="match status" value="1"/>
</dbReference>
<evidence type="ECO:0000256" key="15">
    <source>
        <dbReference type="ARBA" id="ARBA00047527"/>
    </source>
</evidence>
<dbReference type="GO" id="GO:0008360">
    <property type="term" value="P:regulation of cell shape"/>
    <property type="evidence" value="ECO:0007669"/>
    <property type="project" value="UniProtKB-KW"/>
</dbReference>
<dbReference type="GO" id="GO:0071555">
    <property type="term" value="P:cell wall organization"/>
    <property type="evidence" value="ECO:0007669"/>
    <property type="project" value="UniProtKB-KW"/>
</dbReference>
<organism evidence="17">
    <name type="scientific">marine metagenome</name>
    <dbReference type="NCBI Taxonomy" id="408172"/>
    <lineage>
        <taxon>unclassified sequences</taxon>
        <taxon>metagenomes</taxon>
        <taxon>ecological metagenomes</taxon>
    </lineage>
</organism>
<dbReference type="Gene3D" id="3.65.10.10">
    <property type="entry name" value="Enolpyruvate transferase domain"/>
    <property type="match status" value="1"/>
</dbReference>
<keyword evidence="6" id="KW-0133">Cell shape</keyword>
<evidence type="ECO:0000256" key="12">
    <source>
        <dbReference type="ARBA" id="ARBA00039754"/>
    </source>
</evidence>
<dbReference type="EMBL" id="UINC01169579">
    <property type="protein sequence ID" value="SVD73188.1"/>
    <property type="molecule type" value="Genomic_DNA"/>
</dbReference>
<evidence type="ECO:0000313" key="17">
    <source>
        <dbReference type="EMBL" id="SVD73188.1"/>
    </source>
</evidence>
<evidence type="ECO:0000259" key="16">
    <source>
        <dbReference type="Pfam" id="PF00275"/>
    </source>
</evidence>
<evidence type="ECO:0000256" key="2">
    <source>
        <dbReference type="ARBA" id="ARBA00004752"/>
    </source>
</evidence>
<dbReference type="InterPro" id="IPR050068">
    <property type="entry name" value="MurA_subfamily"/>
</dbReference>
<evidence type="ECO:0000256" key="11">
    <source>
        <dbReference type="ARBA" id="ARBA00039108"/>
    </source>
</evidence>
<protein>
    <recommendedName>
        <fullName evidence="12">UDP-N-acetylglucosamine 1-carboxyvinyltransferase</fullName>
        <ecNumber evidence="11">2.5.1.7</ecNumber>
    </recommendedName>
    <alternativeName>
        <fullName evidence="13">Enoylpyruvate transferase</fullName>
    </alternativeName>
    <alternativeName>
        <fullName evidence="14">UDP-N-acetylglucosamine enolpyruvyl transferase</fullName>
    </alternativeName>
</protein>
<dbReference type="InterPro" id="IPR036968">
    <property type="entry name" value="Enolpyruvate_Tfrase_sf"/>
</dbReference>
<sequence>MDKLIINGGIPLTREVVISGAKNSVLPIMAATIITPGKYRLNNVPKLRDTSTMMRMLEIVGAKVKFSNNIMDIDTSTCDKPIAPYELVKTMRASFYMLGPFLSRFNYAEVSLPGGCAWGPRPVDYHLNAMEILGAEIELSDGMMILKGKLDGAVINFKQKSVGATGNTLMAAVKANGTTIINNAAQEPDIETLCIFLNKMGANITGLGTSTLTIKGTKQLKADIEYDIIPDRIEAGTFLIAGAITSG</sequence>
<reference evidence="17" key="1">
    <citation type="submission" date="2018-05" db="EMBL/GenBank/DDBJ databases">
        <authorList>
            <person name="Lanie J.A."/>
            <person name="Ng W.-L."/>
            <person name="Kazmierczak K.M."/>
            <person name="Andrzejewski T.M."/>
            <person name="Davidsen T.M."/>
            <person name="Wayne K.J."/>
            <person name="Tettelin H."/>
            <person name="Glass J.I."/>
            <person name="Rusch D."/>
            <person name="Podicherti R."/>
            <person name="Tsui H.-C.T."/>
            <person name="Winkler M.E."/>
        </authorList>
    </citation>
    <scope>NUCLEOTIDE SEQUENCE</scope>
</reference>
<evidence type="ECO:0000256" key="3">
    <source>
        <dbReference type="ARBA" id="ARBA00022490"/>
    </source>
</evidence>
<comment type="similarity">
    <text evidence="10">Belongs to the EPSP synthase family. MurA subfamily.</text>
</comment>